<accession>A0A7W3ZAK2</accession>
<reference evidence="1 2" key="1">
    <citation type="submission" date="2020-08" db="EMBL/GenBank/DDBJ databases">
        <title>Amycolatopsis sp. nov. DR6-1 isolated from Dendrobium heterocarpum.</title>
        <authorList>
            <person name="Tedsree N."/>
            <person name="Kuncharoen N."/>
            <person name="Likhitwitayawuid K."/>
            <person name="Tanasupawat S."/>
        </authorList>
    </citation>
    <scope>NUCLEOTIDE SEQUENCE [LARGE SCALE GENOMIC DNA]</scope>
    <source>
        <strain evidence="1 2">DR6-1</strain>
    </source>
</reference>
<dbReference type="RefSeq" id="WP_182891047.1">
    <property type="nucleotide sequence ID" value="NZ_JACGZW010000004.1"/>
</dbReference>
<dbReference type="AlphaFoldDB" id="A0A7W3ZAK2"/>
<name>A0A7W3ZAK2_9PSEU</name>
<evidence type="ECO:0000313" key="2">
    <source>
        <dbReference type="Proteomes" id="UP000526734"/>
    </source>
</evidence>
<proteinExistence type="predicted"/>
<comment type="caution">
    <text evidence="1">The sequence shown here is derived from an EMBL/GenBank/DDBJ whole genome shotgun (WGS) entry which is preliminary data.</text>
</comment>
<sequence length="137" mass="15102">MIAAQTTRQRCRTALGAWLRGRRRPVEQTPASWQLLPSTAVRVAEIEAVAEAMHGALRVMIDPHFTPSDCTWCAPARPELATVRVCGDPDPDRDDLKPLFAAEVCHRCAVNPRTGVVRQALIEAGPHRLVEVEVCES</sequence>
<dbReference type="EMBL" id="JACGZW010000004">
    <property type="protein sequence ID" value="MBB1153957.1"/>
    <property type="molecule type" value="Genomic_DNA"/>
</dbReference>
<organism evidence="1 2">
    <name type="scientific">Amycolatopsis dendrobii</name>
    <dbReference type="NCBI Taxonomy" id="2760662"/>
    <lineage>
        <taxon>Bacteria</taxon>
        <taxon>Bacillati</taxon>
        <taxon>Actinomycetota</taxon>
        <taxon>Actinomycetes</taxon>
        <taxon>Pseudonocardiales</taxon>
        <taxon>Pseudonocardiaceae</taxon>
        <taxon>Amycolatopsis</taxon>
    </lineage>
</organism>
<gene>
    <name evidence="1" type="ORF">H4281_12515</name>
</gene>
<keyword evidence="2" id="KW-1185">Reference proteome</keyword>
<evidence type="ECO:0000313" key="1">
    <source>
        <dbReference type="EMBL" id="MBB1153957.1"/>
    </source>
</evidence>
<dbReference type="Proteomes" id="UP000526734">
    <property type="component" value="Unassembled WGS sequence"/>
</dbReference>
<protein>
    <submittedName>
        <fullName evidence="1">Uncharacterized protein</fullName>
    </submittedName>
</protein>